<dbReference type="RefSeq" id="WP_230977399.1">
    <property type="nucleotide sequence ID" value="NZ_VJXR01000030.1"/>
</dbReference>
<evidence type="ECO:0000256" key="1">
    <source>
        <dbReference type="ARBA" id="ARBA00022618"/>
    </source>
</evidence>
<gene>
    <name evidence="4" type="ORF">FJ693_11195</name>
</gene>
<proteinExistence type="predicted"/>
<feature type="non-terminal residue" evidence="4">
    <location>
        <position position="80"/>
    </location>
</feature>
<accession>A0A552WQR7</accession>
<keyword evidence="1" id="KW-0132">Cell division</keyword>
<dbReference type="SUPFAM" id="SSF63418">
    <property type="entry name" value="MurE/MurF N-terminal domain"/>
    <property type="match status" value="1"/>
</dbReference>
<protein>
    <submittedName>
        <fullName evidence="4">UDP-N-acetylmuramoyl-L-alanyl-D-glutamate--2, 6-diaminopimelate ligase</fullName>
    </submittedName>
</protein>
<keyword evidence="2" id="KW-0131">Cell cycle</keyword>
<dbReference type="GO" id="GO:0051301">
    <property type="term" value="P:cell division"/>
    <property type="evidence" value="ECO:0007669"/>
    <property type="project" value="UniProtKB-KW"/>
</dbReference>
<dbReference type="Pfam" id="PF01225">
    <property type="entry name" value="Mur_ligase"/>
    <property type="match status" value="1"/>
</dbReference>
<dbReference type="InterPro" id="IPR000713">
    <property type="entry name" value="Mur_ligase_N"/>
</dbReference>
<name>A0A552WQR7_9MICO</name>
<feature type="domain" description="Mur ligase N-terminal catalytic" evidence="3">
    <location>
        <begin position="43"/>
        <end position="80"/>
    </location>
</feature>
<keyword evidence="5" id="KW-1185">Reference proteome</keyword>
<dbReference type="EMBL" id="VJXR01000030">
    <property type="protein sequence ID" value="TRW45064.1"/>
    <property type="molecule type" value="Genomic_DNA"/>
</dbReference>
<keyword evidence="4" id="KW-0436">Ligase</keyword>
<dbReference type="Gene3D" id="3.40.1390.10">
    <property type="entry name" value="MurE/MurF, N-terminal domain"/>
    <property type="match status" value="1"/>
</dbReference>
<evidence type="ECO:0000259" key="3">
    <source>
        <dbReference type="Pfam" id="PF01225"/>
    </source>
</evidence>
<reference evidence="4 5" key="1">
    <citation type="submission" date="2019-07" db="EMBL/GenBank/DDBJ databases">
        <title>Georgenia wutianyii sp. nov. and Georgenia *** sp. nov. isolated from plateau pika (Ochotona curzoniae) in the Qinghai-Tibet plateau of China.</title>
        <authorList>
            <person name="Tian Z."/>
        </authorList>
    </citation>
    <scope>NUCLEOTIDE SEQUENCE [LARGE SCALE GENOMIC DNA]</scope>
    <source>
        <strain evidence="4 5">Z446</strain>
    </source>
</reference>
<dbReference type="InterPro" id="IPR035911">
    <property type="entry name" value="MurE/MurF_N"/>
</dbReference>
<sequence length="80" mass="7942">MTASPDDAPLLRPAAPPPHRLGDLAAAFGLDPSGAPGWQDVLVSGVRADNRQVAGGELFAAHTGAHVHGARFAPAAVAAG</sequence>
<evidence type="ECO:0000313" key="5">
    <source>
        <dbReference type="Proteomes" id="UP000318693"/>
    </source>
</evidence>
<comment type="caution">
    <text evidence="4">The sequence shown here is derived from an EMBL/GenBank/DDBJ whole genome shotgun (WGS) entry which is preliminary data.</text>
</comment>
<evidence type="ECO:0000256" key="2">
    <source>
        <dbReference type="ARBA" id="ARBA00023306"/>
    </source>
</evidence>
<dbReference type="GO" id="GO:0016881">
    <property type="term" value="F:acid-amino acid ligase activity"/>
    <property type="evidence" value="ECO:0007669"/>
    <property type="project" value="InterPro"/>
</dbReference>
<dbReference type="Proteomes" id="UP000318693">
    <property type="component" value="Unassembled WGS sequence"/>
</dbReference>
<dbReference type="AlphaFoldDB" id="A0A552WQR7"/>
<organism evidence="4 5">
    <name type="scientific">Georgenia yuyongxinii</name>
    <dbReference type="NCBI Taxonomy" id="2589797"/>
    <lineage>
        <taxon>Bacteria</taxon>
        <taxon>Bacillati</taxon>
        <taxon>Actinomycetota</taxon>
        <taxon>Actinomycetes</taxon>
        <taxon>Micrococcales</taxon>
        <taxon>Bogoriellaceae</taxon>
        <taxon>Georgenia</taxon>
    </lineage>
</organism>
<evidence type="ECO:0000313" key="4">
    <source>
        <dbReference type="EMBL" id="TRW45064.1"/>
    </source>
</evidence>